<feature type="non-terminal residue" evidence="1">
    <location>
        <position position="95"/>
    </location>
</feature>
<organism evidence="1 2">
    <name type="scientific">Pristionchus fissidentatus</name>
    <dbReference type="NCBI Taxonomy" id="1538716"/>
    <lineage>
        <taxon>Eukaryota</taxon>
        <taxon>Metazoa</taxon>
        <taxon>Ecdysozoa</taxon>
        <taxon>Nematoda</taxon>
        <taxon>Chromadorea</taxon>
        <taxon>Rhabditida</taxon>
        <taxon>Rhabditina</taxon>
        <taxon>Diplogasteromorpha</taxon>
        <taxon>Diplogasteroidea</taxon>
        <taxon>Neodiplogasteridae</taxon>
        <taxon>Pristionchus</taxon>
    </lineage>
</organism>
<dbReference type="AlphaFoldDB" id="A0AAV5UZM4"/>
<dbReference type="EMBL" id="BTSY01000001">
    <property type="protein sequence ID" value="GMT11608.1"/>
    <property type="molecule type" value="Genomic_DNA"/>
</dbReference>
<comment type="caution">
    <text evidence="1">The sequence shown here is derived from an EMBL/GenBank/DDBJ whole genome shotgun (WGS) entry which is preliminary data.</text>
</comment>
<accession>A0AAV5UZM4</accession>
<evidence type="ECO:0000313" key="2">
    <source>
        <dbReference type="Proteomes" id="UP001432322"/>
    </source>
</evidence>
<gene>
    <name evidence="1" type="ORF">PFISCL1PPCAC_2905</name>
</gene>
<keyword evidence="2" id="KW-1185">Reference proteome</keyword>
<feature type="non-terminal residue" evidence="1">
    <location>
        <position position="1"/>
    </location>
</feature>
<proteinExistence type="predicted"/>
<reference evidence="1" key="1">
    <citation type="submission" date="2023-10" db="EMBL/GenBank/DDBJ databases">
        <title>Genome assembly of Pristionchus species.</title>
        <authorList>
            <person name="Yoshida K."/>
            <person name="Sommer R.J."/>
        </authorList>
    </citation>
    <scope>NUCLEOTIDE SEQUENCE</scope>
    <source>
        <strain evidence="1">RS5133</strain>
    </source>
</reference>
<evidence type="ECO:0000313" key="1">
    <source>
        <dbReference type="EMBL" id="GMT11608.1"/>
    </source>
</evidence>
<protein>
    <submittedName>
        <fullName evidence="1">Uncharacterized protein</fullName>
    </submittedName>
</protein>
<dbReference type="Proteomes" id="UP001432322">
    <property type="component" value="Unassembled WGS sequence"/>
</dbReference>
<sequence length="95" mass="11485">LTLSAKWETNDFLEIVMSQLFEYFLSWLQAEKFEVDSAEWQEPDRKRFLKLGEAYHKVLNQIVEYFLSRLRTEQFELDTFEWHKALGESFLTLGE</sequence>
<name>A0AAV5UZM4_9BILA</name>